<dbReference type="EMBL" id="JACVVK020000065">
    <property type="protein sequence ID" value="KAK7496630.1"/>
    <property type="molecule type" value="Genomic_DNA"/>
</dbReference>
<feature type="compositionally biased region" description="Basic and acidic residues" evidence="1">
    <location>
        <begin position="10"/>
        <end position="23"/>
    </location>
</feature>
<proteinExistence type="predicted"/>
<evidence type="ECO:0000256" key="2">
    <source>
        <dbReference type="SAM" id="Phobius"/>
    </source>
</evidence>
<feature type="transmembrane region" description="Helical" evidence="2">
    <location>
        <begin position="147"/>
        <end position="168"/>
    </location>
</feature>
<sequence>MTECSRARGGKSERRKKGDEFGRAHRTNQMSFQCTEEDNLTMQYGQCGDQDTMSVATSDPRNVKNGSIRNSGTSVTRISWAEMNAMTSSPSSFRTGRLLLLCRWIKRIITCSPWHRQCKDSQTLAPANLSATTASETTYVFRYIPDYSWLAALACMFSPPLGIAVFCLNARAVMCLKEGRLNQANRLYFLTIVVGVVSIVLTLVVCAEIGLMIYFDRQYGPCGISPENSKAVAFFDGLNQTEIFRYQTVTLKNRPATYLQELALRQSKK</sequence>
<keyword evidence="4" id="KW-1185">Reference proteome</keyword>
<evidence type="ECO:0000313" key="4">
    <source>
        <dbReference type="Proteomes" id="UP001519460"/>
    </source>
</evidence>
<protein>
    <submittedName>
        <fullName evidence="3">Uncharacterized protein</fullName>
    </submittedName>
</protein>
<keyword evidence="2" id="KW-1133">Transmembrane helix</keyword>
<evidence type="ECO:0000256" key="1">
    <source>
        <dbReference type="SAM" id="MobiDB-lite"/>
    </source>
</evidence>
<feature type="transmembrane region" description="Helical" evidence="2">
    <location>
        <begin position="188"/>
        <end position="215"/>
    </location>
</feature>
<keyword evidence="2" id="KW-0472">Membrane</keyword>
<accession>A0ABD0LBJ4</accession>
<gene>
    <name evidence="3" type="ORF">BaRGS_00012037</name>
</gene>
<keyword evidence="2" id="KW-0812">Transmembrane</keyword>
<dbReference type="Proteomes" id="UP001519460">
    <property type="component" value="Unassembled WGS sequence"/>
</dbReference>
<comment type="caution">
    <text evidence="3">The sequence shown here is derived from an EMBL/GenBank/DDBJ whole genome shotgun (WGS) entry which is preliminary data.</text>
</comment>
<dbReference type="AlphaFoldDB" id="A0ABD0LBJ4"/>
<feature type="region of interest" description="Disordered" evidence="1">
    <location>
        <begin position="1"/>
        <end position="24"/>
    </location>
</feature>
<organism evidence="3 4">
    <name type="scientific">Batillaria attramentaria</name>
    <dbReference type="NCBI Taxonomy" id="370345"/>
    <lineage>
        <taxon>Eukaryota</taxon>
        <taxon>Metazoa</taxon>
        <taxon>Spiralia</taxon>
        <taxon>Lophotrochozoa</taxon>
        <taxon>Mollusca</taxon>
        <taxon>Gastropoda</taxon>
        <taxon>Caenogastropoda</taxon>
        <taxon>Sorbeoconcha</taxon>
        <taxon>Cerithioidea</taxon>
        <taxon>Batillariidae</taxon>
        <taxon>Batillaria</taxon>
    </lineage>
</organism>
<evidence type="ECO:0000313" key="3">
    <source>
        <dbReference type="EMBL" id="KAK7496630.1"/>
    </source>
</evidence>
<reference evidence="3 4" key="1">
    <citation type="journal article" date="2023" name="Sci. Data">
        <title>Genome assembly of the Korean intertidal mud-creeper Batillaria attramentaria.</title>
        <authorList>
            <person name="Patra A.K."/>
            <person name="Ho P.T."/>
            <person name="Jun S."/>
            <person name="Lee S.J."/>
            <person name="Kim Y."/>
            <person name="Won Y.J."/>
        </authorList>
    </citation>
    <scope>NUCLEOTIDE SEQUENCE [LARGE SCALE GENOMIC DNA]</scope>
    <source>
        <strain evidence="3">Wonlab-2016</strain>
    </source>
</reference>
<name>A0ABD0LBJ4_9CAEN</name>